<dbReference type="Proteomes" id="UP001209681">
    <property type="component" value="Unassembled WGS sequence"/>
</dbReference>
<gene>
    <name evidence="1" type="ORF">OOT00_08890</name>
</gene>
<evidence type="ECO:0000313" key="1">
    <source>
        <dbReference type="EMBL" id="MCW7754102.1"/>
    </source>
</evidence>
<evidence type="ECO:0000313" key="2">
    <source>
        <dbReference type="Proteomes" id="UP001209681"/>
    </source>
</evidence>
<comment type="caution">
    <text evidence="1">The sequence shown here is derived from an EMBL/GenBank/DDBJ whole genome shotgun (WGS) entry which is preliminary data.</text>
</comment>
<keyword evidence="2" id="KW-1185">Reference proteome</keyword>
<organism evidence="1 2">
    <name type="scientific">Desulfobotulus pelophilus</name>
    <dbReference type="NCBI Taxonomy" id="2823377"/>
    <lineage>
        <taxon>Bacteria</taxon>
        <taxon>Pseudomonadati</taxon>
        <taxon>Thermodesulfobacteriota</taxon>
        <taxon>Desulfobacteria</taxon>
        <taxon>Desulfobacterales</taxon>
        <taxon>Desulfobacteraceae</taxon>
        <taxon>Desulfobotulus</taxon>
    </lineage>
</organism>
<reference evidence="1 2" key="1">
    <citation type="submission" date="2022-11" db="EMBL/GenBank/DDBJ databases">
        <title>Desulfobotulus tamanensis H1 sp. nov. - anaerobic, alkaliphilic, sulphate reducing bacterium isolated from terrestrial mud volcano.</title>
        <authorList>
            <person name="Frolova A."/>
            <person name="Merkel A.Y."/>
            <person name="Slobodkin A.I."/>
        </authorList>
    </citation>
    <scope>NUCLEOTIDE SEQUENCE [LARGE SCALE GENOMIC DNA]</scope>
    <source>
        <strain evidence="1 2">H1</strain>
    </source>
</reference>
<accession>A0ABT3N9F8</accession>
<name>A0ABT3N9F8_9BACT</name>
<sequence length="180" mass="20334">MEALVALQDQGGRELVQRMLQTTELPAWATLLQQRFHEVLEEKASYLADRSALPYPESWMRLAFKVQALRCISAGQDSLLDAIGKGLDHLACFQPLNPLDRESLTLVERYRDEIRQAGVSPGAEDGIFLSDGTTLREVLQGYTKALPVFNRYHDRVEASKKMYREELGAFIAVVRVSVRP</sequence>
<dbReference type="RefSeq" id="WP_265425022.1">
    <property type="nucleotide sequence ID" value="NZ_JAPFPW010000009.1"/>
</dbReference>
<proteinExistence type="predicted"/>
<dbReference type="EMBL" id="JAPFPW010000009">
    <property type="protein sequence ID" value="MCW7754102.1"/>
    <property type="molecule type" value="Genomic_DNA"/>
</dbReference>
<protein>
    <submittedName>
        <fullName evidence="1">Uncharacterized protein</fullName>
    </submittedName>
</protein>